<dbReference type="InterPro" id="IPR001683">
    <property type="entry name" value="PX_dom"/>
</dbReference>
<evidence type="ECO:0000256" key="4">
    <source>
        <dbReference type="ARBA" id="ARBA00010883"/>
    </source>
</evidence>
<evidence type="ECO:0000256" key="20">
    <source>
        <dbReference type="SAM" id="Coils"/>
    </source>
</evidence>
<dbReference type="PROSITE" id="PS50195">
    <property type="entry name" value="PX"/>
    <property type="match status" value="1"/>
</dbReference>
<protein>
    <recommendedName>
        <fullName evidence="17">Sorting nexin-4</fullName>
    </recommendedName>
    <alternativeName>
        <fullName evidence="18">Autophagy-related protein 24</fullName>
    </alternativeName>
</protein>
<dbReference type="GO" id="GO:0015031">
    <property type="term" value="P:protein transport"/>
    <property type="evidence" value="ECO:0007669"/>
    <property type="project" value="UniProtKB-KW"/>
</dbReference>
<dbReference type="EMBL" id="MU853776">
    <property type="protein sequence ID" value="KAK3942104.1"/>
    <property type="molecule type" value="Genomic_DNA"/>
</dbReference>
<evidence type="ECO:0000256" key="18">
    <source>
        <dbReference type="ARBA" id="ARBA00041273"/>
    </source>
</evidence>
<dbReference type="GO" id="GO:0010008">
    <property type="term" value="C:endosome membrane"/>
    <property type="evidence" value="ECO:0007669"/>
    <property type="project" value="UniProtKB-SubCell"/>
</dbReference>
<feature type="domain" description="Letm1 RBD" evidence="24">
    <location>
        <begin position="252"/>
        <end position="447"/>
    </location>
</feature>
<dbReference type="CDD" id="cd06863">
    <property type="entry name" value="PX_Atg24p"/>
    <property type="match status" value="1"/>
</dbReference>
<dbReference type="GO" id="GO:0006914">
    <property type="term" value="P:autophagy"/>
    <property type="evidence" value="ECO:0007669"/>
    <property type="project" value="UniProtKB-KW"/>
</dbReference>
<organism evidence="25 26">
    <name type="scientific">Diplogelasinospora grovesii</name>
    <dbReference type="NCBI Taxonomy" id="303347"/>
    <lineage>
        <taxon>Eukaryota</taxon>
        <taxon>Fungi</taxon>
        <taxon>Dikarya</taxon>
        <taxon>Ascomycota</taxon>
        <taxon>Pezizomycotina</taxon>
        <taxon>Sordariomycetes</taxon>
        <taxon>Sordariomycetidae</taxon>
        <taxon>Sordariales</taxon>
        <taxon>Diplogelasinosporaceae</taxon>
        <taxon>Diplogelasinospora</taxon>
    </lineage>
</organism>
<feature type="region of interest" description="Disordered" evidence="21">
    <location>
        <begin position="484"/>
        <end position="535"/>
    </location>
</feature>
<keyword evidence="8" id="KW-0967">Endosome</keyword>
<evidence type="ECO:0000256" key="14">
    <source>
        <dbReference type="ARBA" id="ARBA00023121"/>
    </source>
</evidence>
<name>A0AAN6NBQ1_9PEZI</name>
<sequence>MSASAIAARRALIVNPFMGGEKTGRAVSRSTLLATSIHLARNGRNLGLNNPTSVLLIPIRSLATSQTTTHGSGPPSGPPPGFNPEEAKKPLPKESTSPKANDAGVKETAVNKTTDTAATASEQGDTLTQLAAQKEESAVDKGEGKKEDKKLTLAQKIKKEVQHYWDGTKLLATEVKISSRLALKMAAGYELTRREQRQLQRTVQDLGRLVPFSVFVIVPFAELLLPVALKLFPNMLPSTYEGQKSKEQKASTLRATRKEVSSFLRQTLKETGLPLTQATAQKEEFTNFFRKLRTTGEKPTTEDVIKVCKIFRDDLTLDNLSRPQLVSMCRYLNLNTFGTDMMLRYQIRHRMKQIKGDDRAISYEGVDSLSVAELQMACASRGIKTHGVSPARLRENLQSWLDLRLREGVPSTLLVLSNAYMYGQTQSESEVSSQIDALTGVLSSIPDELFHEIELEVHSAEGAATNKQRLEVLKEQQELIDEELEQNQENQETGFATPRDTEDIDEKEERQLQAESDGVEEAQVSEAVDAEQDRVDAARVEKIEAKPETSEPKSEQKATAICYRQAQHKMAVIDQDNFSNISWHSEHNAAGPEPGGSSAMNTQHPHEQQPGSSSDYPRASTSSQPEGSDAGQHGGGEILECTVTDPHKENDGTKDAYVSYLITTNTTFSTFQKPTSHVRRRFTDFVFLYKVLCRDYQGCAVPPLPDKQRMEYVRGDRFGSDFTARRAYSLQRFLSRLALHPILRRANILHTFLESPDWNATMRSRSTRGSMTSPGGGSADVTSPGTGSGSTSGSGGAGGGGGGGGGVFDSFADSFMNAFTKVHKPDRRFIEVKEKSDKLDEDLGHVEKVVARVARRETDLEVDLKDLAEQFQKLIALEPGVESAVHAFAASVEDTAAGLKKLKDHTDQDYLGSLRDMVAYSGTLKALLKAREQKQLDYEQLTEYLNKSTAERDMMLSGGGGYGGYGGYGGGGALGGAGGFIRSKIEDVRGVDHEQARRDRQRKLELRIDELTREVEVARHEADTFADQVVREVSNFEWIKRVEFKRQFGGLADAHVDFYGGVIDIWEGYVKEMEKEGIVLPA</sequence>
<keyword evidence="7 22" id="KW-0812">Transmembrane</keyword>
<dbReference type="GO" id="GO:0005743">
    <property type="term" value="C:mitochondrial inner membrane"/>
    <property type="evidence" value="ECO:0007669"/>
    <property type="project" value="UniProtKB-SubCell"/>
</dbReference>
<dbReference type="FunFam" id="1.20.1270.60:FF:000042">
    <property type="entry name" value="Vacuolar targeting protein Atg24"/>
    <property type="match status" value="1"/>
</dbReference>
<evidence type="ECO:0000256" key="3">
    <source>
        <dbReference type="ARBA" id="ARBA00004496"/>
    </source>
</evidence>
<evidence type="ECO:0000256" key="17">
    <source>
        <dbReference type="ARBA" id="ARBA00040748"/>
    </source>
</evidence>
<dbReference type="InterPro" id="IPR027267">
    <property type="entry name" value="AH/BAR_dom_sf"/>
</dbReference>
<evidence type="ECO:0000256" key="1">
    <source>
        <dbReference type="ARBA" id="ARBA00004434"/>
    </source>
</evidence>
<dbReference type="Gene3D" id="3.30.1520.10">
    <property type="entry name" value="Phox-like domain"/>
    <property type="match status" value="1"/>
</dbReference>
<feature type="domain" description="PX" evidence="23">
    <location>
        <begin position="638"/>
        <end position="760"/>
    </location>
</feature>
<dbReference type="SMART" id="SM00312">
    <property type="entry name" value="PX"/>
    <property type="match status" value="1"/>
</dbReference>
<evidence type="ECO:0000256" key="16">
    <source>
        <dbReference type="ARBA" id="ARBA00023136"/>
    </source>
</evidence>
<dbReference type="Pfam" id="PF07766">
    <property type="entry name" value="LETM1_RBD"/>
    <property type="match status" value="1"/>
</dbReference>
<keyword evidence="15 19" id="KW-0496">Mitochondrion</keyword>
<evidence type="ECO:0000256" key="10">
    <source>
        <dbReference type="ARBA" id="ARBA00022927"/>
    </source>
</evidence>
<keyword evidence="6" id="KW-0963">Cytoplasm</keyword>
<evidence type="ECO:0000256" key="8">
    <source>
        <dbReference type="ARBA" id="ARBA00022753"/>
    </source>
</evidence>
<dbReference type="PROSITE" id="PS51758">
    <property type="entry name" value="LETM1_RBD"/>
    <property type="match status" value="1"/>
</dbReference>
<evidence type="ECO:0000256" key="19">
    <source>
        <dbReference type="PROSITE-ProRule" id="PRU01094"/>
    </source>
</evidence>
<dbReference type="CDD" id="cd07628">
    <property type="entry name" value="BAR_Atg24p"/>
    <property type="match status" value="1"/>
</dbReference>
<feature type="region of interest" description="Disordered" evidence="21">
    <location>
        <begin position="65"/>
        <end position="108"/>
    </location>
</feature>
<evidence type="ECO:0000256" key="9">
    <source>
        <dbReference type="ARBA" id="ARBA00022792"/>
    </source>
</evidence>
<dbReference type="PANTHER" id="PTHR14009:SF1">
    <property type="entry name" value="MITOCHONDRIAL PROTON_CALCIUM EXCHANGER PROTEIN"/>
    <property type="match status" value="1"/>
</dbReference>
<dbReference type="Pfam" id="PF09325">
    <property type="entry name" value="Vps5"/>
    <property type="match status" value="1"/>
</dbReference>
<keyword evidence="5" id="KW-0813">Transport</keyword>
<dbReference type="Pfam" id="PF00787">
    <property type="entry name" value="PX"/>
    <property type="match status" value="1"/>
</dbReference>
<comment type="caution">
    <text evidence="25">The sequence shown here is derived from an EMBL/GenBank/DDBJ whole genome shotgun (WGS) entry which is preliminary data.</text>
</comment>
<dbReference type="InterPro" id="IPR044202">
    <property type="entry name" value="LETM1/MDM38-like"/>
</dbReference>
<dbReference type="PANTHER" id="PTHR14009">
    <property type="entry name" value="LEUCINE ZIPPER-EF-HAND CONTAINING TRANSMEMBRANE PROTEIN"/>
    <property type="match status" value="1"/>
</dbReference>
<dbReference type="InterPro" id="IPR033122">
    <property type="entry name" value="LETM1-like_RBD"/>
</dbReference>
<accession>A0AAN6NBQ1</accession>
<dbReference type="Proteomes" id="UP001303473">
    <property type="component" value="Unassembled WGS sequence"/>
</dbReference>
<evidence type="ECO:0000256" key="6">
    <source>
        <dbReference type="ARBA" id="ARBA00022490"/>
    </source>
</evidence>
<feature type="transmembrane region" description="Helical" evidence="22">
    <location>
        <begin position="209"/>
        <end position="229"/>
    </location>
</feature>
<gene>
    <name evidence="25" type="ORF">QBC46DRAFT_457731</name>
</gene>
<proteinExistence type="inferred from homology"/>
<evidence type="ECO:0000256" key="2">
    <source>
        <dbReference type="ARBA" id="ARBA00004481"/>
    </source>
</evidence>
<keyword evidence="13 20" id="KW-0175">Coiled coil</keyword>
<dbReference type="InterPro" id="IPR036871">
    <property type="entry name" value="PX_dom_sf"/>
</dbReference>
<evidence type="ECO:0000259" key="23">
    <source>
        <dbReference type="PROSITE" id="PS50195"/>
    </source>
</evidence>
<keyword evidence="12" id="KW-0072">Autophagy</keyword>
<dbReference type="SUPFAM" id="SSF103657">
    <property type="entry name" value="BAR/IMD domain-like"/>
    <property type="match status" value="1"/>
</dbReference>
<dbReference type="InterPro" id="IPR015404">
    <property type="entry name" value="Vps5_C"/>
</dbReference>
<evidence type="ECO:0000313" key="25">
    <source>
        <dbReference type="EMBL" id="KAK3942104.1"/>
    </source>
</evidence>
<evidence type="ECO:0000259" key="24">
    <source>
        <dbReference type="PROSITE" id="PS51758"/>
    </source>
</evidence>
<dbReference type="Gene3D" id="1.20.1270.60">
    <property type="entry name" value="Arfaptin homology (AH) domain/BAR domain"/>
    <property type="match status" value="1"/>
</dbReference>
<dbReference type="SUPFAM" id="SSF64268">
    <property type="entry name" value="PX domain"/>
    <property type="match status" value="1"/>
</dbReference>
<dbReference type="GO" id="GO:0030003">
    <property type="term" value="P:intracellular monoatomic cation homeostasis"/>
    <property type="evidence" value="ECO:0007669"/>
    <property type="project" value="TreeGrafter"/>
</dbReference>
<comment type="similarity">
    <text evidence="4">Belongs to the sorting nexin family.</text>
</comment>
<keyword evidence="10" id="KW-0653">Protein transport</keyword>
<reference evidence="26" key="1">
    <citation type="journal article" date="2023" name="Mol. Phylogenet. Evol.">
        <title>Genome-scale phylogeny and comparative genomics of the fungal order Sordariales.</title>
        <authorList>
            <person name="Hensen N."/>
            <person name="Bonometti L."/>
            <person name="Westerberg I."/>
            <person name="Brannstrom I.O."/>
            <person name="Guillou S."/>
            <person name="Cros-Aarteil S."/>
            <person name="Calhoun S."/>
            <person name="Haridas S."/>
            <person name="Kuo A."/>
            <person name="Mondo S."/>
            <person name="Pangilinan J."/>
            <person name="Riley R."/>
            <person name="LaButti K."/>
            <person name="Andreopoulos B."/>
            <person name="Lipzen A."/>
            <person name="Chen C."/>
            <person name="Yan M."/>
            <person name="Daum C."/>
            <person name="Ng V."/>
            <person name="Clum A."/>
            <person name="Steindorff A."/>
            <person name="Ohm R.A."/>
            <person name="Martin F."/>
            <person name="Silar P."/>
            <person name="Natvig D.O."/>
            <person name="Lalanne C."/>
            <person name="Gautier V."/>
            <person name="Ament-Velasquez S.L."/>
            <person name="Kruys A."/>
            <person name="Hutchinson M.I."/>
            <person name="Powell A.J."/>
            <person name="Barry K."/>
            <person name="Miller A.N."/>
            <person name="Grigoriev I.V."/>
            <person name="Debuchy R."/>
            <person name="Gladieux P."/>
            <person name="Hiltunen Thoren M."/>
            <person name="Johannesson H."/>
        </authorList>
    </citation>
    <scope>NUCLEOTIDE SEQUENCE [LARGE SCALE GENOMIC DNA]</scope>
    <source>
        <strain evidence="26">CBS 340.73</strain>
    </source>
</reference>
<dbReference type="GO" id="GO:0043022">
    <property type="term" value="F:ribosome binding"/>
    <property type="evidence" value="ECO:0007669"/>
    <property type="project" value="InterPro"/>
</dbReference>
<feature type="coiled-coil region" evidence="20">
    <location>
        <begin position="1001"/>
        <end position="1028"/>
    </location>
</feature>
<evidence type="ECO:0000256" key="12">
    <source>
        <dbReference type="ARBA" id="ARBA00023006"/>
    </source>
</evidence>
<comment type="subcellular location">
    <subcellularLocation>
        <location evidence="3">Cytoplasm</location>
    </subcellularLocation>
    <subcellularLocation>
        <location evidence="2">Endosome membrane</location>
        <topology evidence="2">Peripheral membrane protein</topology>
    </subcellularLocation>
    <subcellularLocation>
        <location evidence="1">Mitochondrion inner membrane</location>
        <topology evidence="1">Single-pass membrane protein</topology>
    </subcellularLocation>
</comment>
<evidence type="ECO:0000256" key="13">
    <source>
        <dbReference type="ARBA" id="ARBA00023054"/>
    </source>
</evidence>
<feature type="region of interest" description="Disordered" evidence="21">
    <location>
        <begin position="583"/>
        <end position="647"/>
    </location>
</feature>
<evidence type="ECO:0000256" key="22">
    <source>
        <dbReference type="SAM" id="Phobius"/>
    </source>
</evidence>
<evidence type="ECO:0000256" key="15">
    <source>
        <dbReference type="ARBA" id="ARBA00023128"/>
    </source>
</evidence>
<dbReference type="AlphaFoldDB" id="A0AAN6NBQ1"/>
<keyword evidence="26" id="KW-1185">Reference proteome</keyword>
<feature type="region of interest" description="Disordered" evidence="21">
    <location>
        <begin position="762"/>
        <end position="801"/>
    </location>
</feature>
<dbReference type="GO" id="GO:0035091">
    <property type="term" value="F:phosphatidylinositol binding"/>
    <property type="evidence" value="ECO:0007669"/>
    <property type="project" value="InterPro"/>
</dbReference>
<feature type="compositionally biased region" description="Gly residues" evidence="21">
    <location>
        <begin position="786"/>
        <end position="801"/>
    </location>
</feature>
<evidence type="ECO:0000313" key="26">
    <source>
        <dbReference type="Proteomes" id="UP001303473"/>
    </source>
</evidence>
<keyword evidence="11 22" id="KW-1133">Transmembrane helix</keyword>
<evidence type="ECO:0000256" key="21">
    <source>
        <dbReference type="SAM" id="MobiDB-lite"/>
    </source>
</evidence>
<keyword evidence="16 22" id="KW-0472">Membrane</keyword>
<feature type="compositionally biased region" description="Low complexity" evidence="21">
    <location>
        <begin position="762"/>
        <end position="773"/>
    </location>
</feature>
<evidence type="ECO:0000256" key="11">
    <source>
        <dbReference type="ARBA" id="ARBA00022989"/>
    </source>
</evidence>
<evidence type="ECO:0000256" key="7">
    <source>
        <dbReference type="ARBA" id="ARBA00022692"/>
    </source>
</evidence>
<feature type="compositionally biased region" description="Polar residues" evidence="21">
    <location>
        <begin position="598"/>
        <end position="626"/>
    </location>
</feature>
<dbReference type="FunFam" id="3.30.1520.10:FF:000035">
    <property type="entry name" value="Sorting nexin-4 protein"/>
    <property type="match status" value="1"/>
</dbReference>
<evidence type="ECO:0000256" key="5">
    <source>
        <dbReference type="ARBA" id="ARBA00022448"/>
    </source>
</evidence>
<keyword evidence="14" id="KW-0446">Lipid-binding</keyword>
<keyword evidence="9" id="KW-0999">Mitochondrion inner membrane</keyword>